<evidence type="ECO:0000256" key="1">
    <source>
        <dbReference type="ARBA" id="ARBA00022741"/>
    </source>
</evidence>
<accession>A0A6I3S461</accession>
<dbReference type="PANTHER" id="PTHR13748">
    <property type="entry name" value="COBW-RELATED"/>
    <property type="match status" value="1"/>
</dbReference>
<proteinExistence type="inferred from homology"/>
<comment type="caution">
    <text evidence="7">The sequence shown here is derived from an EMBL/GenBank/DDBJ whole genome shotgun (WGS) entry which is preliminary data.</text>
</comment>
<keyword evidence="3" id="KW-0143">Chaperone</keyword>
<evidence type="ECO:0000256" key="3">
    <source>
        <dbReference type="ARBA" id="ARBA00023186"/>
    </source>
</evidence>
<comment type="catalytic activity">
    <reaction evidence="6">
        <text>GTP + H2O = GDP + phosphate + H(+)</text>
        <dbReference type="Rhea" id="RHEA:19669"/>
        <dbReference type="ChEBI" id="CHEBI:15377"/>
        <dbReference type="ChEBI" id="CHEBI:15378"/>
        <dbReference type="ChEBI" id="CHEBI:37565"/>
        <dbReference type="ChEBI" id="CHEBI:43474"/>
        <dbReference type="ChEBI" id="CHEBI:58189"/>
    </reaction>
    <physiologicalReaction direction="left-to-right" evidence="6">
        <dbReference type="Rhea" id="RHEA:19670"/>
    </physiologicalReaction>
</comment>
<dbReference type="InterPro" id="IPR011629">
    <property type="entry name" value="CobW-like_C"/>
</dbReference>
<comment type="function">
    <text evidence="5">Zinc chaperone that directly transfers zinc cofactor to target proteins, thereby activating them. Zinc is transferred from the CXCC motif in the GTPase domain to the zinc binding site in target proteins in a process requiring GTP hydrolysis.</text>
</comment>
<evidence type="ECO:0000256" key="4">
    <source>
        <dbReference type="ARBA" id="ARBA00034320"/>
    </source>
</evidence>
<dbReference type="CDD" id="cd03112">
    <property type="entry name" value="CobW-like"/>
    <property type="match status" value="1"/>
</dbReference>
<dbReference type="InterPro" id="IPR003495">
    <property type="entry name" value="CobW/HypB/UreG_nucleotide-bd"/>
</dbReference>
<dbReference type="InterPro" id="IPR051316">
    <property type="entry name" value="Zinc-reg_GTPase_activator"/>
</dbReference>
<dbReference type="Pfam" id="PF02492">
    <property type="entry name" value="cobW"/>
    <property type="match status" value="1"/>
</dbReference>
<evidence type="ECO:0000313" key="7">
    <source>
        <dbReference type="EMBL" id="MTU42561.1"/>
    </source>
</evidence>
<dbReference type="Gene3D" id="3.30.1220.10">
    <property type="entry name" value="CobW-like, C-terminal domain"/>
    <property type="match status" value="1"/>
</dbReference>
<reference evidence="7 8" key="1">
    <citation type="journal article" date="2019" name="Nat. Med.">
        <title>A library of human gut bacterial isolates paired with longitudinal multiomics data enables mechanistic microbiome research.</title>
        <authorList>
            <person name="Poyet M."/>
            <person name="Groussin M."/>
            <person name="Gibbons S.M."/>
            <person name="Avila-Pacheco J."/>
            <person name="Jiang X."/>
            <person name="Kearney S.M."/>
            <person name="Perrotta A.R."/>
            <person name="Berdy B."/>
            <person name="Zhao S."/>
            <person name="Lieberman T.D."/>
            <person name="Swanson P.K."/>
            <person name="Smith M."/>
            <person name="Roesemann S."/>
            <person name="Alexander J.E."/>
            <person name="Rich S.A."/>
            <person name="Livny J."/>
            <person name="Vlamakis H."/>
            <person name="Clish C."/>
            <person name="Bullock K."/>
            <person name="Deik A."/>
            <person name="Scott J."/>
            <person name="Pierce K.A."/>
            <person name="Xavier R.J."/>
            <person name="Alm E.J."/>
        </authorList>
    </citation>
    <scope>NUCLEOTIDE SEQUENCE [LARGE SCALE GENOMIC DNA]</scope>
    <source>
        <strain evidence="7 8">BIOML-A2</strain>
    </source>
</reference>
<dbReference type="EMBL" id="WNCL01000005">
    <property type="protein sequence ID" value="MTU42561.1"/>
    <property type="molecule type" value="Genomic_DNA"/>
</dbReference>
<protein>
    <submittedName>
        <fullName evidence="7">GTP-binding protein</fullName>
    </submittedName>
</protein>
<dbReference type="Proteomes" id="UP000462362">
    <property type="component" value="Unassembled WGS sequence"/>
</dbReference>
<dbReference type="SMART" id="SM00833">
    <property type="entry name" value="CobW_C"/>
    <property type="match status" value="1"/>
</dbReference>
<organism evidence="7 8">
    <name type="scientific">Parasutterella excrementihominis</name>
    <dbReference type="NCBI Taxonomy" id="487175"/>
    <lineage>
        <taxon>Bacteria</taxon>
        <taxon>Pseudomonadati</taxon>
        <taxon>Pseudomonadota</taxon>
        <taxon>Betaproteobacteria</taxon>
        <taxon>Burkholderiales</taxon>
        <taxon>Sutterellaceae</taxon>
        <taxon>Parasutterella</taxon>
    </lineage>
</organism>
<dbReference type="InterPro" id="IPR027417">
    <property type="entry name" value="P-loop_NTPase"/>
</dbReference>
<comment type="similarity">
    <text evidence="4">Belongs to the SIMIBI class G3E GTPase family. ZNG1 subfamily.</text>
</comment>
<keyword evidence="2" id="KW-0378">Hydrolase</keyword>
<dbReference type="Pfam" id="PF07683">
    <property type="entry name" value="CobW_C"/>
    <property type="match status" value="1"/>
</dbReference>
<evidence type="ECO:0000256" key="2">
    <source>
        <dbReference type="ARBA" id="ARBA00022801"/>
    </source>
</evidence>
<dbReference type="SUPFAM" id="SSF52540">
    <property type="entry name" value="P-loop containing nucleoside triphosphate hydrolases"/>
    <property type="match status" value="1"/>
</dbReference>
<dbReference type="SUPFAM" id="SSF90002">
    <property type="entry name" value="Hypothetical protein YjiA, C-terminal domain"/>
    <property type="match status" value="1"/>
</dbReference>
<evidence type="ECO:0000256" key="5">
    <source>
        <dbReference type="ARBA" id="ARBA00045658"/>
    </source>
</evidence>
<keyword evidence="1" id="KW-0547">Nucleotide-binding</keyword>
<name>A0A6I3S461_9BURK</name>
<dbReference type="Gene3D" id="3.40.50.300">
    <property type="entry name" value="P-loop containing nucleotide triphosphate hydrolases"/>
    <property type="match status" value="1"/>
</dbReference>
<dbReference type="InterPro" id="IPR036627">
    <property type="entry name" value="CobW-likC_sf"/>
</dbReference>
<sequence>MLGGAMEDLIPVTIITGFLGAGKTTLLNRILTEEHGQKIAVIENEFGEESIDNDLLVQSEDEEIITMNNGCICCTIRGDLAENLIRLMERKKEGKANFDRVIIETTGLADPGPVAQTFFMDEEVAQFYMVDGVITVVDAVNGPRTLDEQAPAQAQVGFADRILLSKVDLVPPSVIEDLSDRLHHMNPRAPIVECNMGNVDIKEVLDIRGFNLDSVLELDPDFLKEAHEEGEHHHHHEDGCTCGCHDHDHHDHDDHCECGDHDHDHCECGHHHHHARHDDEIAAFVFESDRPFDPARLDNYMRTLTQVYGPDMLRYKGVLYMTGTDRKMIFQGVHMLMAADLGNPWGDTKPSTKMVFIGRRLPKKAIMQGLETCLA</sequence>
<evidence type="ECO:0000313" key="8">
    <source>
        <dbReference type="Proteomes" id="UP000462362"/>
    </source>
</evidence>
<dbReference type="PANTHER" id="PTHR13748:SF62">
    <property type="entry name" value="COBW DOMAIN-CONTAINING PROTEIN"/>
    <property type="match status" value="1"/>
</dbReference>
<evidence type="ECO:0000256" key="6">
    <source>
        <dbReference type="ARBA" id="ARBA00049117"/>
    </source>
</evidence>
<dbReference type="AlphaFoldDB" id="A0A6I3S461"/>
<gene>
    <name evidence="7" type="ORF">GMD42_02765</name>
</gene>
<dbReference type="GO" id="GO:0005737">
    <property type="term" value="C:cytoplasm"/>
    <property type="evidence" value="ECO:0007669"/>
    <property type="project" value="TreeGrafter"/>
</dbReference>
<dbReference type="GO" id="GO:0016787">
    <property type="term" value="F:hydrolase activity"/>
    <property type="evidence" value="ECO:0007669"/>
    <property type="project" value="UniProtKB-KW"/>
</dbReference>
<dbReference type="GO" id="GO:0000166">
    <property type="term" value="F:nucleotide binding"/>
    <property type="evidence" value="ECO:0007669"/>
    <property type="project" value="UniProtKB-KW"/>
</dbReference>